<sequence>MSNRAIISTPNAPEAIGPYSQAVKVGNTVWVSGQIPLVPGSMELVSGDITAQTKQVFDNLAAIAEAAGGSLDKAVKINISLTDLGDFAAVNEVMAEYFREPYPARACVQVAALPKAVDIEVEAILAV</sequence>
<dbReference type="Pfam" id="PF01042">
    <property type="entry name" value="Ribonuc_L-PSP"/>
    <property type="match status" value="1"/>
</dbReference>
<dbReference type="GO" id="GO:0005829">
    <property type="term" value="C:cytosol"/>
    <property type="evidence" value="ECO:0007669"/>
    <property type="project" value="TreeGrafter"/>
</dbReference>
<evidence type="ECO:0000256" key="1">
    <source>
        <dbReference type="ARBA" id="ARBA00010552"/>
    </source>
</evidence>
<dbReference type="SUPFAM" id="SSF55298">
    <property type="entry name" value="YjgF-like"/>
    <property type="match status" value="1"/>
</dbReference>
<dbReference type="PANTHER" id="PTHR11803">
    <property type="entry name" value="2-IMINOBUTANOATE/2-IMINOPROPANOATE DEAMINASE RIDA"/>
    <property type="match status" value="1"/>
</dbReference>
<dbReference type="InterPro" id="IPR035959">
    <property type="entry name" value="RutC-like_sf"/>
</dbReference>
<evidence type="ECO:0000313" key="2">
    <source>
        <dbReference type="EMBL" id="RLQ20897.1"/>
    </source>
</evidence>
<name>A0A3L7DTG3_9GAMM</name>
<comment type="similarity">
    <text evidence="1">Belongs to the RutC family.</text>
</comment>
<organism evidence="2 3">
    <name type="scientific">Seongchinamella sediminis</name>
    <dbReference type="NCBI Taxonomy" id="2283635"/>
    <lineage>
        <taxon>Bacteria</taxon>
        <taxon>Pseudomonadati</taxon>
        <taxon>Pseudomonadota</taxon>
        <taxon>Gammaproteobacteria</taxon>
        <taxon>Cellvibrionales</taxon>
        <taxon>Halieaceae</taxon>
        <taxon>Seongchinamella</taxon>
    </lineage>
</organism>
<dbReference type="PANTHER" id="PTHR11803:SF39">
    <property type="entry name" value="2-IMINOBUTANOATE_2-IMINOPROPANOATE DEAMINASE"/>
    <property type="match status" value="1"/>
</dbReference>
<dbReference type="RefSeq" id="WP_117956308.1">
    <property type="nucleotide sequence ID" value="NZ_QRAN01000018.1"/>
</dbReference>
<dbReference type="Proteomes" id="UP000265509">
    <property type="component" value="Unassembled WGS sequence"/>
</dbReference>
<keyword evidence="3" id="KW-1185">Reference proteome</keyword>
<dbReference type="InterPro" id="IPR006056">
    <property type="entry name" value="RidA"/>
</dbReference>
<dbReference type="GO" id="GO:0019239">
    <property type="term" value="F:deaminase activity"/>
    <property type="evidence" value="ECO:0007669"/>
    <property type="project" value="TreeGrafter"/>
</dbReference>
<dbReference type="AlphaFoldDB" id="A0A3L7DTG3"/>
<proteinExistence type="inferred from homology"/>
<comment type="caution">
    <text evidence="2">The sequence shown here is derived from an EMBL/GenBank/DDBJ whole genome shotgun (WGS) entry which is preliminary data.</text>
</comment>
<gene>
    <name evidence="2" type="ORF">DWB85_15125</name>
</gene>
<evidence type="ECO:0000313" key="3">
    <source>
        <dbReference type="Proteomes" id="UP000265509"/>
    </source>
</evidence>
<dbReference type="EMBL" id="QRAN01000018">
    <property type="protein sequence ID" value="RLQ20897.1"/>
    <property type="molecule type" value="Genomic_DNA"/>
</dbReference>
<dbReference type="CDD" id="cd00448">
    <property type="entry name" value="YjgF_YER057c_UK114_family"/>
    <property type="match status" value="1"/>
</dbReference>
<dbReference type="FunFam" id="3.30.1330.40:FF:000001">
    <property type="entry name" value="L-PSP family endoribonuclease"/>
    <property type="match status" value="1"/>
</dbReference>
<accession>A0A3L7DTG3</accession>
<dbReference type="InterPro" id="IPR006175">
    <property type="entry name" value="YjgF/YER057c/UK114"/>
</dbReference>
<dbReference type="Gene3D" id="3.30.1330.40">
    <property type="entry name" value="RutC-like"/>
    <property type="match status" value="1"/>
</dbReference>
<dbReference type="OrthoDB" id="9803101at2"/>
<dbReference type="NCBIfam" id="TIGR00004">
    <property type="entry name" value="Rid family detoxifying hydrolase"/>
    <property type="match status" value="1"/>
</dbReference>
<reference evidence="2 3" key="1">
    <citation type="submission" date="2018-07" db="EMBL/GenBank/DDBJ databases">
        <title>Halioglobus sp. genome submission.</title>
        <authorList>
            <person name="Ye M.-Q."/>
            <person name="Du Z.-J."/>
        </authorList>
    </citation>
    <scope>NUCLEOTIDE SEQUENCE [LARGE SCALE GENOMIC DNA]</scope>
    <source>
        <strain evidence="2 3">U0301</strain>
    </source>
</reference>
<protein>
    <submittedName>
        <fullName evidence="2">RidA family protein</fullName>
    </submittedName>
</protein>